<dbReference type="AlphaFoldDB" id="A0A0M2PY36"/>
<dbReference type="STRING" id="317619.GCA_000332315_03789"/>
<dbReference type="InterPro" id="IPR000719">
    <property type="entry name" value="Prot_kinase_dom"/>
</dbReference>
<dbReference type="PANTHER" id="PTHR43671">
    <property type="entry name" value="SERINE/THREONINE-PROTEIN KINASE NEK"/>
    <property type="match status" value="1"/>
</dbReference>
<dbReference type="CDD" id="cd14014">
    <property type="entry name" value="STKc_PknB_like"/>
    <property type="match status" value="1"/>
</dbReference>
<evidence type="ECO:0000313" key="10">
    <source>
        <dbReference type="Proteomes" id="UP000034681"/>
    </source>
</evidence>
<evidence type="ECO:0000256" key="6">
    <source>
        <dbReference type="ARBA" id="ARBA00022840"/>
    </source>
</evidence>
<gene>
    <name evidence="9" type="ORF">PROH_02965</name>
</gene>
<evidence type="ECO:0000313" key="9">
    <source>
        <dbReference type="EMBL" id="KKJ01331.1"/>
    </source>
</evidence>
<dbReference type="Gene3D" id="1.10.510.10">
    <property type="entry name" value="Transferase(Phosphotransferase) domain 1"/>
    <property type="match status" value="1"/>
</dbReference>
<dbReference type="SUPFAM" id="SSF56112">
    <property type="entry name" value="Protein kinase-like (PK-like)"/>
    <property type="match status" value="1"/>
</dbReference>
<dbReference type="Proteomes" id="UP000034681">
    <property type="component" value="Unassembled WGS sequence"/>
</dbReference>
<keyword evidence="6 7" id="KW-0067">ATP-binding</keyword>
<dbReference type="GO" id="GO:0005524">
    <property type="term" value="F:ATP binding"/>
    <property type="evidence" value="ECO:0007669"/>
    <property type="project" value="UniProtKB-UniRule"/>
</dbReference>
<dbReference type="PROSITE" id="PS50011">
    <property type="entry name" value="PROTEIN_KINASE_DOM"/>
    <property type="match status" value="1"/>
</dbReference>
<evidence type="ECO:0000256" key="7">
    <source>
        <dbReference type="PROSITE-ProRule" id="PRU10141"/>
    </source>
</evidence>
<dbReference type="PROSITE" id="PS00107">
    <property type="entry name" value="PROTEIN_KINASE_ATP"/>
    <property type="match status" value="1"/>
</dbReference>
<dbReference type="Pfam" id="PF00069">
    <property type="entry name" value="Pkinase"/>
    <property type="match status" value="1"/>
</dbReference>
<proteinExistence type="inferred from homology"/>
<evidence type="ECO:0000259" key="8">
    <source>
        <dbReference type="PROSITE" id="PS50011"/>
    </source>
</evidence>
<protein>
    <recommendedName>
        <fullName evidence="2">non-specific serine/threonine protein kinase</fullName>
        <ecNumber evidence="2">2.7.11.1</ecNumber>
    </recommendedName>
</protein>
<keyword evidence="9" id="KW-0723">Serine/threonine-protein kinase</keyword>
<keyword evidence="4 7" id="KW-0547">Nucleotide-binding</keyword>
<dbReference type="PANTHER" id="PTHR43671:SF13">
    <property type="entry name" value="SERINE_THREONINE-PROTEIN KINASE NEK2"/>
    <property type="match status" value="1"/>
</dbReference>
<dbReference type="InterPro" id="IPR008271">
    <property type="entry name" value="Ser/Thr_kinase_AS"/>
</dbReference>
<accession>A0A0M2PY36</accession>
<evidence type="ECO:0000256" key="2">
    <source>
        <dbReference type="ARBA" id="ARBA00012513"/>
    </source>
</evidence>
<dbReference type="eggNOG" id="COG0515">
    <property type="taxonomic scope" value="Bacteria"/>
</dbReference>
<dbReference type="InterPro" id="IPR050660">
    <property type="entry name" value="NEK_Ser/Thr_kinase"/>
</dbReference>
<keyword evidence="3" id="KW-0808">Transferase</keyword>
<dbReference type="Gene3D" id="3.30.200.20">
    <property type="entry name" value="Phosphorylase Kinase, domain 1"/>
    <property type="match status" value="1"/>
</dbReference>
<dbReference type="EMBL" id="AJTX02000002">
    <property type="protein sequence ID" value="KKJ01331.1"/>
    <property type="molecule type" value="Genomic_DNA"/>
</dbReference>
<dbReference type="GO" id="GO:0004674">
    <property type="term" value="F:protein serine/threonine kinase activity"/>
    <property type="evidence" value="ECO:0007669"/>
    <property type="project" value="UniProtKB-KW"/>
</dbReference>
<comment type="caution">
    <text evidence="9">The sequence shown here is derived from an EMBL/GenBank/DDBJ whole genome shotgun (WGS) entry which is preliminary data.</text>
</comment>
<evidence type="ECO:0000256" key="5">
    <source>
        <dbReference type="ARBA" id="ARBA00022777"/>
    </source>
</evidence>
<comment type="similarity">
    <text evidence="1">Belongs to the protein kinase superfamily. NEK Ser/Thr protein kinase family. NIMA subfamily.</text>
</comment>
<evidence type="ECO:0000256" key="4">
    <source>
        <dbReference type="ARBA" id="ARBA00022741"/>
    </source>
</evidence>
<feature type="binding site" evidence="7">
    <location>
        <position position="45"/>
    </location>
    <ligand>
        <name>ATP</name>
        <dbReference type="ChEBI" id="CHEBI:30616"/>
    </ligand>
</feature>
<feature type="domain" description="Protein kinase" evidence="8">
    <location>
        <begin position="16"/>
        <end position="296"/>
    </location>
</feature>
<evidence type="ECO:0000256" key="3">
    <source>
        <dbReference type="ARBA" id="ARBA00022679"/>
    </source>
</evidence>
<keyword evidence="10" id="KW-1185">Reference proteome</keyword>
<dbReference type="InterPro" id="IPR017441">
    <property type="entry name" value="Protein_kinase_ATP_BS"/>
</dbReference>
<dbReference type="SMART" id="SM00220">
    <property type="entry name" value="S_TKc"/>
    <property type="match status" value="1"/>
</dbReference>
<dbReference type="OrthoDB" id="9788659at2"/>
<name>A0A0M2PY36_PROHO</name>
<evidence type="ECO:0000256" key="1">
    <source>
        <dbReference type="ARBA" id="ARBA00010886"/>
    </source>
</evidence>
<dbReference type="RefSeq" id="WP_017713965.1">
    <property type="nucleotide sequence ID" value="NZ_KB235941.1"/>
</dbReference>
<keyword evidence="5 9" id="KW-0418">Kinase</keyword>
<reference evidence="9" key="1">
    <citation type="submission" date="2012-04" db="EMBL/GenBank/DDBJ databases">
        <authorList>
            <person name="Borisov I.G."/>
            <person name="Ivanikova N.V."/>
            <person name="Pinevich A.V."/>
        </authorList>
    </citation>
    <scope>NUCLEOTIDE SEQUENCE</scope>
    <source>
        <strain evidence="9">CALU 1027</strain>
    </source>
</reference>
<dbReference type="InterPro" id="IPR011009">
    <property type="entry name" value="Kinase-like_dom_sf"/>
</dbReference>
<dbReference type="PROSITE" id="PS00108">
    <property type="entry name" value="PROTEIN_KINASE_ST"/>
    <property type="match status" value="1"/>
</dbReference>
<dbReference type="EC" id="2.7.11.1" evidence="2"/>
<sequence>MADSDPYIDRLLDNRYEIKELIGKGAMGRVYMAKHTLLEGQVAIKFLSNTLLTQKMKDRFFQEARTCAQLGQKTIHIVRVTDFGIDVNQDVPFYVMEYLQGDSLAEVLQLQPLALPRFLGIARQICLGLKYAHEGIEVDGKICPIIHRDVKPSNILVMPDETMGDLVKVLDFGISQLQSEDHEGTKTFMGTLAYASPEQMEGKEIDPRSDLYSFGIMMFQMLTGKLPLSPESHSFGGWYKAHHFQTATRVDLVAPQIKAPKILDSLLMACLEKEPSKRPSNAAEVLEELEKLDERFRQGRQLGHRIKDVLAKKPVGRAVRGTEPGETSDQPVNYEKLCYLQSWPKDKPVARITFPQVIPTSQAQLASLWAMLSKAEIDEIRTHRLYNRVYRNFLCTMSPHPIVLWLTAIYNQRCHQDSGPRWLYAFLDLKTTQSIELLQILGTQAEYRLLMFALEEPQRCAYVLSPKVNDLLSKQLRQWVMTARNQPSVGSASMSKDLLRSEFHKLKPKIQQRMAVHQDPGATDLTFGSIRMPTSNHPTEQG</sequence>
<organism evidence="9 10">
    <name type="scientific">Prochlorothrix hollandica PCC 9006 = CALU 1027</name>
    <dbReference type="NCBI Taxonomy" id="317619"/>
    <lineage>
        <taxon>Bacteria</taxon>
        <taxon>Bacillati</taxon>
        <taxon>Cyanobacteriota</taxon>
        <taxon>Cyanophyceae</taxon>
        <taxon>Prochlorotrichales</taxon>
        <taxon>Prochlorotrichaceae</taxon>
        <taxon>Prochlorothrix</taxon>
    </lineage>
</organism>